<keyword evidence="2" id="KW-1185">Reference proteome</keyword>
<evidence type="ECO:0000313" key="1">
    <source>
        <dbReference type="EMBL" id="KAH6930183.1"/>
    </source>
</evidence>
<accession>A0ACB7S936</accession>
<name>A0ACB7S936_HYAAI</name>
<organism evidence="1 2">
    <name type="scientific">Hyalomma asiaticum</name>
    <name type="common">Tick</name>
    <dbReference type="NCBI Taxonomy" id="266040"/>
    <lineage>
        <taxon>Eukaryota</taxon>
        <taxon>Metazoa</taxon>
        <taxon>Ecdysozoa</taxon>
        <taxon>Arthropoda</taxon>
        <taxon>Chelicerata</taxon>
        <taxon>Arachnida</taxon>
        <taxon>Acari</taxon>
        <taxon>Parasitiformes</taxon>
        <taxon>Ixodida</taxon>
        <taxon>Ixodoidea</taxon>
        <taxon>Ixodidae</taxon>
        <taxon>Hyalomminae</taxon>
        <taxon>Hyalomma</taxon>
    </lineage>
</organism>
<dbReference type="Proteomes" id="UP000821845">
    <property type="component" value="Chromosome 5"/>
</dbReference>
<protein>
    <submittedName>
        <fullName evidence="1">Uncharacterized protein</fullName>
    </submittedName>
</protein>
<reference evidence="1" key="1">
    <citation type="submission" date="2020-05" db="EMBL/GenBank/DDBJ databases">
        <title>Large-scale comparative analyses of tick genomes elucidate their genetic diversity and vector capacities.</title>
        <authorList>
            <person name="Jia N."/>
            <person name="Wang J."/>
            <person name="Shi W."/>
            <person name="Du L."/>
            <person name="Sun Y."/>
            <person name="Zhan W."/>
            <person name="Jiang J."/>
            <person name="Wang Q."/>
            <person name="Zhang B."/>
            <person name="Ji P."/>
            <person name="Sakyi L.B."/>
            <person name="Cui X."/>
            <person name="Yuan T."/>
            <person name="Jiang B."/>
            <person name="Yang W."/>
            <person name="Lam T.T.-Y."/>
            <person name="Chang Q."/>
            <person name="Ding S."/>
            <person name="Wang X."/>
            <person name="Zhu J."/>
            <person name="Ruan X."/>
            <person name="Zhao L."/>
            <person name="Wei J."/>
            <person name="Que T."/>
            <person name="Du C."/>
            <person name="Cheng J."/>
            <person name="Dai P."/>
            <person name="Han X."/>
            <person name="Huang E."/>
            <person name="Gao Y."/>
            <person name="Liu J."/>
            <person name="Shao H."/>
            <person name="Ye R."/>
            <person name="Li L."/>
            <person name="Wei W."/>
            <person name="Wang X."/>
            <person name="Wang C."/>
            <person name="Yang T."/>
            <person name="Huo Q."/>
            <person name="Li W."/>
            <person name="Guo W."/>
            <person name="Chen H."/>
            <person name="Zhou L."/>
            <person name="Ni X."/>
            <person name="Tian J."/>
            <person name="Zhou Y."/>
            <person name="Sheng Y."/>
            <person name="Liu T."/>
            <person name="Pan Y."/>
            <person name="Xia L."/>
            <person name="Li J."/>
            <person name="Zhao F."/>
            <person name="Cao W."/>
        </authorList>
    </citation>
    <scope>NUCLEOTIDE SEQUENCE</scope>
    <source>
        <strain evidence="1">Hyas-2018</strain>
    </source>
</reference>
<gene>
    <name evidence="1" type="ORF">HPB50_011667</name>
</gene>
<comment type="caution">
    <text evidence="1">The sequence shown here is derived from an EMBL/GenBank/DDBJ whole genome shotgun (WGS) entry which is preliminary data.</text>
</comment>
<evidence type="ECO:0000313" key="2">
    <source>
        <dbReference type="Proteomes" id="UP000821845"/>
    </source>
</evidence>
<proteinExistence type="predicted"/>
<dbReference type="EMBL" id="CM023485">
    <property type="protein sequence ID" value="KAH6930183.1"/>
    <property type="molecule type" value="Genomic_DNA"/>
</dbReference>
<sequence length="173" mass="18985">MKNHFLLLVQTLLGLAGTTAGCDRFSTDCGRFSAILHREQYPAVLLSRLTAVILPPVNPAIRTIAPHRPFGQPATAATSDETYKRPHQSRAPFSGLGGTVKDAMKNHFLLLVQISRLPSSSSLDGERGGGVSVRTLPEVAFEILIRSPHEKTQTLLVESPRKHGYAFRTRVIY</sequence>